<feature type="region of interest" description="Disordered" evidence="1">
    <location>
        <begin position="198"/>
        <end position="239"/>
    </location>
</feature>
<feature type="compositionally biased region" description="Basic and acidic residues" evidence="1">
    <location>
        <begin position="226"/>
        <end position="239"/>
    </location>
</feature>
<reference evidence="4" key="1">
    <citation type="journal article" date="2019" name="Int. J. Syst. Evol. Microbiol.">
        <title>The Global Catalogue of Microorganisms (GCM) 10K type strain sequencing project: providing services to taxonomists for standard genome sequencing and annotation.</title>
        <authorList>
            <consortium name="The Broad Institute Genomics Platform"/>
            <consortium name="The Broad Institute Genome Sequencing Center for Infectious Disease"/>
            <person name="Wu L."/>
            <person name="Ma J."/>
        </authorList>
    </citation>
    <scope>NUCLEOTIDE SEQUENCE [LARGE SCALE GENOMIC DNA]</scope>
    <source>
        <strain evidence="4">JCM 17939</strain>
    </source>
</reference>
<feature type="transmembrane region" description="Helical" evidence="2">
    <location>
        <begin position="12"/>
        <end position="37"/>
    </location>
</feature>
<sequence>MRVLLRAVRARWRLASVLLALTLAGLGAGVVVLPWTYQGEANMVFLSSRIVAKQAGGNPYLVFASSLTVSAEVVGRRLMDDQTVQSLRKQGYTANYTVGVAPDSAGPVLSITVTGSDPRTTGTTLKALITAVNSQLETLQSGLKPDARITADVVNSTDRPLRVRKPKIQLLGELLAVALGASAGLLLLVQALADRRRATGPPAAPPRSPDVPAGEIDYEAMWLESRPGDPGHHRADDHA</sequence>
<comment type="caution">
    <text evidence="3">The sequence shown here is derived from an EMBL/GenBank/DDBJ whole genome shotgun (WGS) entry which is preliminary data.</text>
</comment>
<organism evidence="3 4">
    <name type="scientific">Actinoallomurus vinaceus</name>
    <dbReference type="NCBI Taxonomy" id="1080074"/>
    <lineage>
        <taxon>Bacteria</taxon>
        <taxon>Bacillati</taxon>
        <taxon>Actinomycetota</taxon>
        <taxon>Actinomycetes</taxon>
        <taxon>Streptosporangiales</taxon>
        <taxon>Thermomonosporaceae</taxon>
        <taxon>Actinoallomurus</taxon>
    </lineage>
</organism>
<gene>
    <name evidence="3" type="ORF">GCM10023196_061780</name>
</gene>
<evidence type="ECO:0000256" key="1">
    <source>
        <dbReference type="SAM" id="MobiDB-lite"/>
    </source>
</evidence>
<evidence type="ECO:0008006" key="5">
    <source>
        <dbReference type="Google" id="ProtNLM"/>
    </source>
</evidence>
<feature type="transmembrane region" description="Helical" evidence="2">
    <location>
        <begin position="170"/>
        <end position="193"/>
    </location>
</feature>
<keyword evidence="2" id="KW-0812">Transmembrane</keyword>
<proteinExistence type="predicted"/>
<evidence type="ECO:0000313" key="4">
    <source>
        <dbReference type="Proteomes" id="UP001501442"/>
    </source>
</evidence>
<evidence type="ECO:0000313" key="3">
    <source>
        <dbReference type="EMBL" id="GAA4631631.1"/>
    </source>
</evidence>
<evidence type="ECO:0000256" key="2">
    <source>
        <dbReference type="SAM" id="Phobius"/>
    </source>
</evidence>
<keyword evidence="4" id="KW-1185">Reference proteome</keyword>
<dbReference type="Proteomes" id="UP001501442">
    <property type="component" value="Unassembled WGS sequence"/>
</dbReference>
<dbReference type="EMBL" id="BAABHK010000009">
    <property type="protein sequence ID" value="GAA4631631.1"/>
    <property type="molecule type" value="Genomic_DNA"/>
</dbReference>
<name>A0ABP8UI40_9ACTN</name>
<accession>A0ABP8UI40</accession>
<keyword evidence="2" id="KW-1133">Transmembrane helix</keyword>
<dbReference type="RefSeq" id="WP_345434626.1">
    <property type="nucleotide sequence ID" value="NZ_BAABHK010000009.1"/>
</dbReference>
<protein>
    <recommendedName>
        <fullName evidence="5">Polysaccharide chain length determinant N-terminal domain-containing protein</fullName>
    </recommendedName>
</protein>
<keyword evidence="2" id="KW-0472">Membrane</keyword>